<gene>
    <name evidence="2" type="ORF">RJ639_021429</name>
</gene>
<dbReference type="AlphaFoldDB" id="A0AA88V361"/>
<organism evidence="2 3">
    <name type="scientific">Escallonia herrerae</name>
    <dbReference type="NCBI Taxonomy" id="1293975"/>
    <lineage>
        <taxon>Eukaryota</taxon>
        <taxon>Viridiplantae</taxon>
        <taxon>Streptophyta</taxon>
        <taxon>Embryophyta</taxon>
        <taxon>Tracheophyta</taxon>
        <taxon>Spermatophyta</taxon>
        <taxon>Magnoliopsida</taxon>
        <taxon>eudicotyledons</taxon>
        <taxon>Gunneridae</taxon>
        <taxon>Pentapetalae</taxon>
        <taxon>asterids</taxon>
        <taxon>campanulids</taxon>
        <taxon>Escalloniales</taxon>
        <taxon>Escalloniaceae</taxon>
        <taxon>Escallonia</taxon>
    </lineage>
</organism>
<dbReference type="Proteomes" id="UP001188597">
    <property type="component" value="Unassembled WGS sequence"/>
</dbReference>
<comment type="caution">
    <text evidence="2">The sequence shown here is derived from an EMBL/GenBank/DDBJ whole genome shotgun (WGS) entry which is preliminary data.</text>
</comment>
<feature type="domain" description="Retrotransposon gag" evidence="1">
    <location>
        <begin position="46"/>
        <end position="107"/>
    </location>
</feature>
<evidence type="ECO:0000313" key="3">
    <source>
        <dbReference type="Proteomes" id="UP001188597"/>
    </source>
</evidence>
<proteinExistence type="predicted"/>
<evidence type="ECO:0000313" key="2">
    <source>
        <dbReference type="EMBL" id="KAK3000859.1"/>
    </source>
</evidence>
<reference evidence="2" key="1">
    <citation type="submission" date="2022-12" db="EMBL/GenBank/DDBJ databases">
        <title>Draft genome assemblies for two species of Escallonia (Escalloniales).</title>
        <authorList>
            <person name="Chanderbali A."/>
            <person name="Dervinis C."/>
            <person name="Anghel I."/>
            <person name="Soltis D."/>
            <person name="Soltis P."/>
            <person name="Zapata F."/>
        </authorList>
    </citation>
    <scope>NUCLEOTIDE SEQUENCE</scope>
    <source>
        <strain evidence="2">UCBG64.0493</strain>
        <tissue evidence="2">Leaf</tissue>
    </source>
</reference>
<dbReference type="Pfam" id="PF03732">
    <property type="entry name" value="Retrotrans_gag"/>
    <property type="match status" value="1"/>
</dbReference>
<evidence type="ECO:0000259" key="1">
    <source>
        <dbReference type="Pfam" id="PF03732"/>
    </source>
</evidence>
<keyword evidence="3" id="KW-1185">Reference proteome</keyword>
<dbReference type="EMBL" id="JAVXUP010002906">
    <property type="protein sequence ID" value="KAK3000859.1"/>
    <property type="molecule type" value="Genomic_DNA"/>
</dbReference>
<name>A0AA88V361_9ASTE</name>
<accession>A0AA88V361</accession>
<dbReference type="InterPro" id="IPR005162">
    <property type="entry name" value="Retrotrans_gag_dom"/>
</dbReference>
<protein>
    <recommendedName>
        <fullName evidence="1">Retrotransposon gag domain-containing protein</fullName>
    </recommendedName>
</protein>
<sequence>MDHYLNYYKDSTLVISKAEPHAFQKVYGELIRHEAQSRPLPEVTPKTELNKQFYFENIKFEENHKLRRLRHTCSLWDYVKEYSTIILELHHMADMEALYRFMDGLQPWVA</sequence>